<evidence type="ECO:0000256" key="1">
    <source>
        <dbReference type="ARBA" id="ARBA00001966"/>
    </source>
</evidence>
<comment type="cofactor">
    <cofactor evidence="1">
        <name>[4Fe-4S] cluster</name>
        <dbReference type="ChEBI" id="CHEBI:49883"/>
    </cofactor>
</comment>
<evidence type="ECO:0000256" key="4">
    <source>
        <dbReference type="ARBA" id="ARBA00022485"/>
    </source>
</evidence>
<dbReference type="FunFam" id="3.10.20.740:FF:000004">
    <property type="entry name" value="NADH-quinone oxidoreductase"/>
    <property type="match status" value="1"/>
</dbReference>
<dbReference type="Gene3D" id="4.10.260.20">
    <property type="entry name" value="Iron hydrogenase, small subunit"/>
    <property type="match status" value="1"/>
</dbReference>
<dbReference type="GO" id="GO:0016020">
    <property type="term" value="C:membrane"/>
    <property type="evidence" value="ECO:0007669"/>
    <property type="project" value="UniProtKB-SubCell"/>
</dbReference>
<feature type="domain" description="4Fe-4S ferredoxin-type" evidence="15">
    <location>
        <begin position="179"/>
        <end position="208"/>
    </location>
</feature>
<evidence type="ECO:0000256" key="10">
    <source>
        <dbReference type="ARBA" id="ARBA00023014"/>
    </source>
</evidence>
<dbReference type="InterPro" id="IPR003149">
    <property type="entry name" value="Fe_hydrogenase_ssu"/>
</dbReference>
<dbReference type="InterPro" id="IPR017896">
    <property type="entry name" value="4Fe4S_Fe-S-bd"/>
</dbReference>
<dbReference type="Gene3D" id="3.40.50.1780">
    <property type="match status" value="1"/>
</dbReference>
<dbReference type="InterPro" id="IPR036010">
    <property type="entry name" value="2Fe-2S_ferredoxin-like_sf"/>
</dbReference>
<dbReference type="InterPro" id="IPR000283">
    <property type="entry name" value="NADH_UbQ_OxRdtase_75kDa_su_CS"/>
</dbReference>
<dbReference type="SUPFAM" id="SSF54862">
    <property type="entry name" value="4Fe-4S ferredoxins"/>
    <property type="match status" value="1"/>
</dbReference>
<dbReference type="EMBL" id="FQVM01000022">
    <property type="protein sequence ID" value="SHE98608.1"/>
    <property type="molecule type" value="Genomic_DNA"/>
</dbReference>
<dbReference type="GO" id="GO:0005506">
    <property type="term" value="F:iron ion binding"/>
    <property type="evidence" value="ECO:0007669"/>
    <property type="project" value="InterPro"/>
</dbReference>
<protein>
    <submittedName>
        <fullName evidence="17">NADH-quinone oxidoreductase subunit G</fullName>
    </submittedName>
</protein>
<dbReference type="GO" id="GO:0042773">
    <property type="term" value="P:ATP synthesis coupled electron transport"/>
    <property type="evidence" value="ECO:0007669"/>
    <property type="project" value="InterPro"/>
</dbReference>
<dbReference type="GO" id="GO:0051537">
    <property type="term" value="F:2 iron, 2 sulfur cluster binding"/>
    <property type="evidence" value="ECO:0007669"/>
    <property type="project" value="UniProtKB-KW"/>
</dbReference>
<feature type="domain" description="2Fe-2S ferredoxin-type" evidence="14">
    <location>
        <begin position="1"/>
        <end position="78"/>
    </location>
</feature>
<feature type="domain" description="4Fe-4S ferredoxin-type" evidence="15">
    <location>
        <begin position="135"/>
        <end position="166"/>
    </location>
</feature>
<dbReference type="NCBIfam" id="TIGR02512">
    <property type="entry name" value="FeFe_hydrog_A"/>
    <property type="match status" value="1"/>
</dbReference>
<dbReference type="InterPro" id="IPR004108">
    <property type="entry name" value="Fe_hydrogenase_lsu_C"/>
</dbReference>
<dbReference type="PROSITE" id="PS00641">
    <property type="entry name" value="COMPLEX1_75K_1"/>
    <property type="match status" value="1"/>
</dbReference>
<keyword evidence="6" id="KW-0479">Metal-binding</keyword>
<proteinExistence type="inferred from homology"/>
<feature type="domain" description="4Fe-4S His(Cys)3-ligated-type" evidence="16">
    <location>
        <begin position="78"/>
        <end position="117"/>
    </location>
</feature>
<dbReference type="InterPro" id="IPR017900">
    <property type="entry name" value="4Fe4S_Fe_S_CS"/>
</dbReference>
<accession>A0A1M4XYV6</accession>
<evidence type="ECO:0000256" key="11">
    <source>
        <dbReference type="ARBA" id="ARBA00023027"/>
    </source>
</evidence>
<evidence type="ECO:0000256" key="12">
    <source>
        <dbReference type="ARBA" id="ARBA00023136"/>
    </source>
</evidence>
<dbReference type="PROSITE" id="PS51085">
    <property type="entry name" value="2FE2S_FER_2"/>
    <property type="match status" value="1"/>
</dbReference>
<keyword evidence="10" id="KW-0411">Iron-sulfur</keyword>
<keyword evidence="7" id="KW-0677">Repeat</keyword>
<dbReference type="Gene3D" id="3.30.70.20">
    <property type="match status" value="1"/>
</dbReference>
<evidence type="ECO:0000256" key="9">
    <source>
        <dbReference type="ARBA" id="ARBA00023004"/>
    </source>
</evidence>
<evidence type="ECO:0000256" key="13">
    <source>
        <dbReference type="ARBA" id="ARBA00034078"/>
    </source>
</evidence>
<organism evidence="17 18">
    <name type="scientific">Clostridium fallax</name>
    <dbReference type="NCBI Taxonomy" id="1533"/>
    <lineage>
        <taxon>Bacteria</taxon>
        <taxon>Bacillati</taxon>
        <taxon>Bacillota</taxon>
        <taxon>Clostridia</taxon>
        <taxon>Eubacteriales</taxon>
        <taxon>Clostridiaceae</taxon>
        <taxon>Clostridium</taxon>
    </lineage>
</organism>
<dbReference type="AlphaFoldDB" id="A0A1M4XYV6"/>
<evidence type="ECO:0000256" key="2">
    <source>
        <dbReference type="ARBA" id="ARBA00004370"/>
    </source>
</evidence>
<dbReference type="Proteomes" id="UP000184035">
    <property type="component" value="Unassembled WGS sequence"/>
</dbReference>
<dbReference type="STRING" id="1533.SAMN05443638_12219"/>
<keyword evidence="8" id="KW-1278">Translocase</keyword>
<evidence type="ECO:0000256" key="8">
    <source>
        <dbReference type="ARBA" id="ARBA00022967"/>
    </source>
</evidence>
<dbReference type="Gene3D" id="3.40.950.10">
    <property type="entry name" value="Fe-only Hydrogenase (Larger Subunit), Chain L, domain 3"/>
    <property type="match status" value="1"/>
</dbReference>
<name>A0A1M4XYV6_9CLOT</name>
<dbReference type="PROSITE" id="PS51839">
    <property type="entry name" value="4FE4S_HC3"/>
    <property type="match status" value="1"/>
</dbReference>
<dbReference type="InterPro" id="IPR050340">
    <property type="entry name" value="Cytosolic_Fe-S_CAF"/>
</dbReference>
<comment type="cofactor">
    <cofactor evidence="13">
        <name>[2Fe-2S] cluster</name>
        <dbReference type="ChEBI" id="CHEBI:190135"/>
    </cofactor>
</comment>
<evidence type="ECO:0000259" key="15">
    <source>
        <dbReference type="PROSITE" id="PS51379"/>
    </source>
</evidence>
<dbReference type="RefSeq" id="WP_072896938.1">
    <property type="nucleotide sequence ID" value="NZ_FQVM01000022.1"/>
</dbReference>
<evidence type="ECO:0000256" key="6">
    <source>
        <dbReference type="ARBA" id="ARBA00022723"/>
    </source>
</evidence>
<dbReference type="GO" id="GO:0051539">
    <property type="term" value="F:4 iron, 4 sulfur cluster binding"/>
    <property type="evidence" value="ECO:0007669"/>
    <property type="project" value="UniProtKB-KW"/>
</dbReference>
<dbReference type="PANTHER" id="PTHR11615">
    <property type="entry name" value="NITRATE, FORMATE, IRON DEHYDROGENASE"/>
    <property type="match status" value="1"/>
</dbReference>
<dbReference type="Gene3D" id="3.10.20.740">
    <property type="match status" value="1"/>
</dbReference>
<evidence type="ECO:0000259" key="14">
    <source>
        <dbReference type="PROSITE" id="PS51085"/>
    </source>
</evidence>
<dbReference type="SUPFAM" id="SSF54292">
    <property type="entry name" value="2Fe-2S ferredoxin-like"/>
    <property type="match status" value="1"/>
</dbReference>
<sequence>MVTIRIDGILVKANENETILQAAKRAGIYIPSLCYLKDLNEIGACRICVVEIKGKEKLISSCNNVVEDGMEIYTNSPKVREARKINVELILSQHNGHCPTCVRSGNCNLQKISNDLGIIDVPYKKEEPKFNWDLSIPLIRDESKCIKCMRCIQVCDKVQSLGVWDVAFTGSRTTVGVSENRDIKYADCSYCGQCITHCPVGALRERDDTAIVFNQLNKKNKITIVQVAPSVRAAWGEHFGLSSKFSNEKRLAAALRRIGFDYIFDTNFAADLTIMEEASELIKKLKNKKDGDMPMFTSCCPGWVRYINTQHPNLVKYLSTSKSPQQMFGAVVKTYYAKLLEVDPSEIFLVSIMPCVAKKDEVTWSGMDSSGKGPDVDVVLTTREFVRMLRAEHIHPKNLEEEEFDKPLGDYTGAGVIFGATGGVMEAALRSAYYFATGKKPPIEAFYDVRGRSGWREKTFDIDGIPVKIAVATGLRNARKLITALERGEVSYDFVEVMACPGGCVGGGGQPITDGEEFSVDRAWSLYTIDDKCVLRSSYENPSIQELYSSYLGKPLSEKAEKLLHRNQKDGLYKKQ</sequence>
<dbReference type="Pfam" id="PF10588">
    <property type="entry name" value="NADH-G_4Fe-4S_3"/>
    <property type="match status" value="1"/>
</dbReference>
<dbReference type="Pfam" id="PF12838">
    <property type="entry name" value="Fer4_7"/>
    <property type="match status" value="1"/>
</dbReference>
<keyword evidence="12" id="KW-0472">Membrane</keyword>
<gene>
    <name evidence="17" type="ORF">SAMN05443638_12219</name>
</gene>
<keyword evidence="18" id="KW-1185">Reference proteome</keyword>
<dbReference type="CDD" id="cd00207">
    <property type="entry name" value="fer2"/>
    <property type="match status" value="1"/>
</dbReference>
<dbReference type="SUPFAM" id="SSF53920">
    <property type="entry name" value="Fe-only hydrogenase"/>
    <property type="match status" value="1"/>
</dbReference>
<reference evidence="17 18" key="1">
    <citation type="submission" date="2016-11" db="EMBL/GenBank/DDBJ databases">
        <authorList>
            <person name="Jaros S."/>
            <person name="Januszkiewicz K."/>
            <person name="Wedrychowicz H."/>
        </authorList>
    </citation>
    <scope>NUCLEOTIDE SEQUENCE [LARGE SCALE GENOMIC DNA]</scope>
    <source>
        <strain evidence="17 18">DSM 2631</strain>
    </source>
</reference>
<dbReference type="InterPro" id="IPR001041">
    <property type="entry name" value="2Fe-2S_ferredoxin-type"/>
</dbReference>
<dbReference type="InterPro" id="IPR019574">
    <property type="entry name" value="NADH_UbQ_OxRdtase_Gsu_4Fe4S-bd"/>
</dbReference>
<dbReference type="GO" id="GO:0008901">
    <property type="term" value="F:ferredoxin hydrogenase activity"/>
    <property type="evidence" value="ECO:0007669"/>
    <property type="project" value="InterPro"/>
</dbReference>
<dbReference type="GO" id="GO:0008137">
    <property type="term" value="F:NADH dehydrogenase (ubiquinone) activity"/>
    <property type="evidence" value="ECO:0007669"/>
    <property type="project" value="InterPro"/>
</dbReference>
<evidence type="ECO:0000313" key="17">
    <source>
        <dbReference type="EMBL" id="SHE98608.1"/>
    </source>
</evidence>
<evidence type="ECO:0000313" key="18">
    <source>
        <dbReference type="Proteomes" id="UP000184035"/>
    </source>
</evidence>
<evidence type="ECO:0000259" key="16">
    <source>
        <dbReference type="PROSITE" id="PS51839"/>
    </source>
</evidence>
<dbReference type="InterPro" id="IPR013352">
    <property type="entry name" value="Fe_hydrogenase_subset"/>
</dbReference>
<evidence type="ECO:0000256" key="5">
    <source>
        <dbReference type="ARBA" id="ARBA00022714"/>
    </source>
</evidence>
<dbReference type="SMART" id="SM00929">
    <property type="entry name" value="NADH-G_4Fe-4S_3"/>
    <property type="match status" value="1"/>
</dbReference>
<comment type="similarity">
    <text evidence="3">Belongs to the complex I 75 kDa subunit family.</text>
</comment>
<dbReference type="InterPro" id="IPR009016">
    <property type="entry name" value="Fe_hydrogenase"/>
</dbReference>
<keyword evidence="11" id="KW-0520">NAD</keyword>
<dbReference type="Pfam" id="PF13510">
    <property type="entry name" value="Fer2_4"/>
    <property type="match status" value="1"/>
</dbReference>
<dbReference type="PROSITE" id="PS00198">
    <property type="entry name" value="4FE4S_FER_1"/>
    <property type="match status" value="1"/>
</dbReference>
<dbReference type="OrthoDB" id="9805142at2"/>
<dbReference type="Pfam" id="PF02906">
    <property type="entry name" value="Fe_hyd_lg_C"/>
    <property type="match status" value="1"/>
</dbReference>
<dbReference type="InterPro" id="IPR036991">
    <property type="entry name" value="Fe_hydrogenase_ssu_sf"/>
</dbReference>
<dbReference type="FunFam" id="3.30.70.20:FF:000035">
    <property type="entry name" value="Iron hydrogenase 1"/>
    <property type="match status" value="1"/>
</dbReference>
<keyword evidence="5" id="KW-0001">2Fe-2S</keyword>
<keyword evidence="4" id="KW-0004">4Fe-4S</keyword>
<comment type="subcellular location">
    <subcellularLocation>
        <location evidence="2">Membrane</location>
    </subcellularLocation>
</comment>
<dbReference type="PROSITE" id="PS51379">
    <property type="entry name" value="4FE4S_FER_2"/>
    <property type="match status" value="2"/>
</dbReference>
<dbReference type="SMART" id="SM00902">
    <property type="entry name" value="Fe_hyd_SSU"/>
    <property type="match status" value="1"/>
</dbReference>
<keyword evidence="9" id="KW-0408">Iron</keyword>
<evidence type="ECO:0000256" key="7">
    <source>
        <dbReference type="ARBA" id="ARBA00022737"/>
    </source>
</evidence>
<dbReference type="Pfam" id="PF02256">
    <property type="entry name" value="Fe_hyd_SSU"/>
    <property type="match status" value="1"/>
</dbReference>
<evidence type="ECO:0000256" key="3">
    <source>
        <dbReference type="ARBA" id="ARBA00005404"/>
    </source>
</evidence>